<dbReference type="SUPFAM" id="SSF51197">
    <property type="entry name" value="Clavaminate synthase-like"/>
    <property type="match status" value="1"/>
</dbReference>
<name>A0A6C0LY94_9ZZZZ</name>
<evidence type="ECO:0000313" key="1">
    <source>
        <dbReference type="EMBL" id="QHU35350.1"/>
    </source>
</evidence>
<organism evidence="1">
    <name type="scientific">viral metagenome</name>
    <dbReference type="NCBI Taxonomy" id="1070528"/>
    <lineage>
        <taxon>unclassified sequences</taxon>
        <taxon>metagenomes</taxon>
        <taxon>organismal metagenomes</taxon>
    </lineage>
</organism>
<dbReference type="PANTHER" id="PTHR20883:SF48">
    <property type="entry name" value="ECTOINE DIOXYGENASE"/>
    <property type="match status" value="1"/>
</dbReference>
<dbReference type="EMBL" id="MN740587">
    <property type="protein sequence ID" value="QHU35350.1"/>
    <property type="molecule type" value="Genomic_DNA"/>
</dbReference>
<dbReference type="Gene3D" id="2.60.120.620">
    <property type="entry name" value="q2cbj1_9rhob like domain"/>
    <property type="match status" value="1"/>
</dbReference>
<dbReference type="PANTHER" id="PTHR20883">
    <property type="entry name" value="PHYTANOYL-COA DIOXYGENASE DOMAIN CONTAINING 1"/>
    <property type="match status" value="1"/>
</dbReference>
<reference evidence="1" key="1">
    <citation type="journal article" date="2020" name="Nature">
        <title>Giant virus diversity and host interactions through global metagenomics.</title>
        <authorList>
            <person name="Schulz F."/>
            <person name="Roux S."/>
            <person name="Paez-Espino D."/>
            <person name="Jungbluth S."/>
            <person name="Walsh D.A."/>
            <person name="Denef V.J."/>
            <person name="McMahon K.D."/>
            <person name="Konstantinidis K.T."/>
            <person name="Eloe-Fadrosh E.A."/>
            <person name="Kyrpides N.C."/>
            <person name="Woyke T."/>
        </authorList>
    </citation>
    <scope>NUCLEOTIDE SEQUENCE</scope>
    <source>
        <strain evidence="1">GVMAG-S-1017745-26</strain>
    </source>
</reference>
<dbReference type="Pfam" id="PF05721">
    <property type="entry name" value="PhyH"/>
    <property type="match status" value="1"/>
</dbReference>
<dbReference type="GO" id="GO:0016491">
    <property type="term" value="F:oxidoreductase activity"/>
    <property type="evidence" value="ECO:0007669"/>
    <property type="project" value="UniProtKB-ARBA"/>
</dbReference>
<accession>A0A6C0LY94</accession>
<dbReference type="AlphaFoldDB" id="A0A6C0LY94"/>
<dbReference type="Pfam" id="PF13704">
    <property type="entry name" value="Glyco_tranf_2_4"/>
    <property type="match status" value="1"/>
</dbReference>
<dbReference type="SUPFAM" id="SSF53448">
    <property type="entry name" value="Nucleotide-diphospho-sugar transferases"/>
    <property type="match status" value="1"/>
</dbReference>
<proteinExistence type="predicted"/>
<dbReference type="GO" id="GO:0046872">
    <property type="term" value="F:metal ion binding"/>
    <property type="evidence" value="ECO:0007669"/>
    <property type="project" value="UniProtKB-ARBA"/>
</dbReference>
<dbReference type="InterPro" id="IPR008775">
    <property type="entry name" value="Phytyl_CoA_dOase-like"/>
</dbReference>
<protein>
    <submittedName>
        <fullName evidence="1">Uncharacterized protein</fullName>
    </submittedName>
</protein>
<dbReference type="InterPro" id="IPR029044">
    <property type="entry name" value="Nucleotide-diphossugar_trans"/>
</dbReference>
<sequence length="530" mass="62446">MSKIIIFLVIRNESEYLIEWLQYHLALGVDNFIILDDESSDNTFETLKPFIDLNIVHYFKESFGPTSRTQRTKYYNLFKEQYDKSILIFIDIDEFIYIKGNNLKILLGPNFNIINNFMMEDRVYRKTKKNNFNLLNEDIYKFKLGFPHVKKTIIRINKNKIPTFENSHCVWYDEKTFKGVGYDIGYFHIKWLSFQEEQNKVIKYKKINCNSYYSGSRNSTDNGVEKKTIIANLEKKLNKLVIIKKYVKINIYAKNLFKKFYIENGFLFVPNFFDAKKIDIICNEAKNIYKTQMIKLNLINDKNISNIEFEDSIKILFNNHFETFLNCGKQCQHLINLWKLSLDDDLIQFLKILGIKNPHISTRPVLFSNSKHIAKNKINHTVPPQQDWASMQGSINSIVGWIPLVDINQELGSIALVPKSHKEGLLSKEKEGNFGIVNNYKDTDFISFNVKKGDIIFFNSFLVHKSGNNITNNIRWSCHMRYNDLDEKSFIERGYPNAYVYKPIEQILTPNFDTKTEINKYIQRSLNLFS</sequence>